<dbReference type="SUPFAM" id="SSF53187">
    <property type="entry name" value="Zn-dependent exopeptidases"/>
    <property type="match status" value="1"/>
</dbReference>
<evidence type="ECO:0000313" key="3">
    <source>
        <dbReference type="Proteomes" id="UP000515563"/>
    </source>
</evidence>
<dbReference type="Proteomes" id="UP000515563">
    <property type="component" value="Chromosome"/>
</dbReference>
<evidence type="ECO:0000259" key="1">
    <source>
        <dbReference type="Pfam" id="PF04389"/>
    </source>
</evidence>
<accession>A0A7G6X488</accession>
<feature type="domain" description="Peptidase M28" evidence="1">
    <location>
        <begin position="224"/>
        <end position="395"/>
    </location>
</feature>
<dbReference type="Pfam" id="PF04389">
    <property type="entry name" value="Peptidase_M28"/>
    <property type="match status" value="1"/>
</dbReference>
<dbReference type="PANTHER" id="PTHR12147:SF26">
    <property type="entry name" value="PEPTIDASE M28 DOMAIN-CONTAINING PROTEIN"/>
    <property type="match status" value="1"/>
</dbReference>
<dbReference type="InterPro" id="IPR007484">
    <property type="entry name" value="Peptidase_M28"/>
</dbReference>
<name>A0A7G6X488_9ACTN</name>
<dbReference type="GO" id="GO:0006508">
    <property type="term" value="P:proteolysis"/>
    <property type="evidence" value="ECO:0007669"/>
    <property type="project" value="InterPro"/>
</dbReference>
<keyword evidence="3" id="KW-1185">Reference proteome</keyword>
<reference evidence="2 3" key="2">
    <citation type="journal article" date="2020" name="Microbiol. Resour. Announc.">
        <title>Antarctic desert soil bacteria exhibit high novel natural product potential, evaluated through long-read genome sequencing and comparative genomics.</title>
        <authorList>
            <person name="Benaud N."/>
            <person name="Edwards R.J."/>
            <person name="Amos T.G."/>
            <person name="D'Agostino P.M."/>
            <person name="Gutierrez-Chavez C."/>
            <person name="Montgomery K."/>
            <person name="Nicetic I."/>
            <person name="Ferrari B.C."/>
        </authorList>
    </citation>
    <scope>NUCLEOTIDE SEQUENCE [LARGE SCALE GENOMIC DNA]</scope>
    <source>
        <strain evidence="2 3">SPB151</strain>
    </source>
</reference>
<proteinExistence type="predicted"/>
<dbReference type="Gene3D" id="3.40.630.10">
    <property type="entry name" value="Zn peptidases"/>
    <property type="match status" value="1"/>
</dbReference>
<organism evidence="2 3">
    <name type="scientific">Kribbella qitaiheensis</name>
    <dbReference type="NCBI Taxonomy" id="1544730"/>
    <lineage>
        <taxon>Bacteria</taxon>
        <taxon>Bacillati</taxon>
        <taxon>Actinomycetota</taxon>
        <taxon>Actinomycetes</taxon>
        <taxon>Propionibacteriales</taxon>
        <taxon>Kribbellaceae</taxon>
        <taxon>Kribbella</taxon>
    </lineage>
</organism>
<sequence length="410" mass="41338">MLRMSTASPWPLAAEAVAARGGASVDAMLAIVGELASDQYLGRGIGTPGGKAAAVWLAGQLRDLGAAVALDQFEAGGVKELLATPVLTVGRRQLVHRRDFAEQLSSARLAPTSGPLVSADADSWRGGWIAVAAADAHAVARAEAEQAAGLLVARGVDEAGWMPKMIAGPAMGKVAIVSVRADLHAELAHTAGETVTGSVPMRTITATGTNVYGVFAEPLPGHISVLLTAHFDGVGDDPQQRHPAAADNASGVAVVLEAARLVSARLPVGAGLAVALLDGEEVGARGSAHHAPQVAPSTYVINVDGAAQLGDAAAVEAGGPAEPLLAAVDQAGRRTGVPLRAGSMASDNRRYAAAGLAAIGIGMGMGMPGYQTPAETPDRVEARTLLAATDLVTATVDHLVKNSAQLGETP</sequence>
<evidence type="ECO:0000313" key="2">
    <source>
        <dbReference type="EMBL" id="QNE21053.1"/>
    </source>
</evidence>
<reference evidence="3" key="1">
    <citation type="submission" date="2019-09" db="EMBL/GenBank/DDBJ databases">
        <title>Antimicrobial potential of Antarctic Bacteria.</title>
        <authorList>
            <person name="Benaud N."/>
            <person name="Edwards R.J."/>
            <person name="Ferrari B.C."/>
        </authorList>
    </citation>
    <scope>NUCLEOTIDE SEQUENCE [LARGE SCALE GENOMIC DNA]</scope>
    <source>
        <strain evidence="3">SPB151</strain>
    </source>
</reference>
<dbReference type="InterPro" id="IPR045175">
    <property type="entry name" value="M28_fam"/>
</dbReference>
<protein>
    <submittedName>
        <fullName evidence="2">Zn-dependent exopeptidase M28</fullName>
    </submittedName>
</protein>
<dbReference type="KEGG" id="kqi:F1D05_28020"/>
<dbReference type="Gene3D" id="3.50.30.30">
    <property type="match status" value="1"/>
</dbReference>
<dbReference type="GO" id="GO:0008235">
    <property type="term" value="F:metalloexopeptidase activity"/>
    <property type="evidence" value="ECO:0007669"/>
    <property type="project" value="InterPro"/>
</dbReference>
<gene>
    <name evidence="2" type="ORF">F1D05_28020</name>
</gene>
<dbReference type="AlphaFoldDB" id="A0A7G6X488"/>
<dbReference type="PANTHER" id="PTHR12147">
    <property type="entry name" value="METALLOPEPTIDASE M28 FAMILY MEMBER"/>
    <property type="match status" value="1"/>
</dbReference>
<dbReference type="EMBL" id="CP043661">
    <property type="protein sequence ID" value="QNE21053.1"/>
    <property type="molecule type" value="Genomic_DNA"/>
</dbReference>